<dbReference type="AlphaFoldDB" id="A0A094LSB9"/>
<name>A0A094LSB9_9GAMM</name>
<reference evidence="1 2" key="1">
    <citation type="submission" date="2014-06" db="EMBL/GenBank/DDBJ databases">
        <title>Shewanella sp. YQH10.</title>
        <authorList>
            <person name="Liu Y."/>
            <person name="Zeng R."/>
        </authorList>
    </citation>
    <scope>NUCLEOTIDE SEQUENCE [LARGE SCALE GENOMIC DNA]</scope>
    <source>
        <strain evidence="1 2">YQH10</strain>
    </source>
</reference>
<dbReference type="Proteomes" id="UP000029264">
    <property type="component" value="Unassembled WGS sequence"/>
</dbReference>
<evidence type="ECO:0008006" key="3">
    <source>
        <dbReference type="Google" id="ProtNLM"/>
    </source>
</evidence>
<accession>A0A094LSB9</accession>
<dbReference type="EMBL" id="JPEO01000003">
    <property type="protein sequence ID" value="KFZ38093.1"/>
    <property type="molecule type" value="Genomic_DNA"/>
</dbReference>
<keyword evidence="2" id="KW-1185">Reference proteome</keyword>
<gene>
    <name evidence="1" type="ORF">HR45_06185</name>
</gene>
<protein>
    <recommendedName>
        <fullName evidence="3">Aminoglycoside phosphotransferase domain-containing protein</fullName>
    </recommendedName>
</protein>
<comment type="caution">
    <text evidence="1">The sequence shown here is derived from an EMBL/GenBank/DDBJ whole genome shotgun (WGS) entry which is preliminary data.</text>
</comment>
<dbReference type="OrthoDB" id="9806482at2"/>
<evidence type="ECO:0000313" key="2">
    <source>
        <dbReference type="Proteomes" id="UP000029264"/>
    </source>
</evidence>
<dbReference type="RefSeq" id="WP_052074548.1">
    <property type="nucleotide sequence ID" value="NZ_JPEO01000003.1"/>
</dbReference>
<dbReference type="eggNOG" id="ENOG502Z7KN">
    <property type="taxonomic scope" value="Bacteria"/>
</dbReference>
<dbReference type="STRING" id="1515746.HR45_06185"/>
<evidence type="ECO:0000313" key="1">
    <source>
        <dbReference type="EMBL" id="KFZ38093.1"/>
    </source>
</evidence>
<organism evidence="1 2">
    <name type="scientific">Shewanella mangrovi</name>
    <dbReference type="NCBI Taxonomy" id="1515746"/>
    <lineage>
        <taxon>Bacteria</taxon>
        <taxon>Pseudomonadati</taxon>
        <taxon>Pseudomonadota</taxon>
        <taxon>Gammaproteobacteria</taxon>
        <taxon>Alteromonadales</taxon>
        <taxon>Shewanellaceae</taxon>
        <taxon>Shewanella</taxon>
    </lineage>
</organism>
<proteinExistence type="predicted"/>
<sequence>MLGANSFSEEDRIDTLQWQRIGSALGSNPAGVYQDALGARYYVKTLESPLHAKNEWLAAQLYRLTGAPTLTYLHACDPCQVVTRWRPLQKKSIAHFDTEERALACHWFGVHAWTANWDAVGLHGDNQGVDDNGSVLTLDLGGALLFRAGGDPKGAAFTAQVGEIESLRFATDNPMAKLLFANMSVQQLISAIEVVTHLADELISATLLQCDASAKLVDKLLARKTDMARQLSQLS</sequence>